<organism evidence="2 3">
    <name type="scientific">Dyella flava</name>
    <dbReference type="NCBI Taxonomy" id="1920170"/>
    <lineage>
        <taxon>Bacteria</taxon>
        <taxon>Pseudomonadati</taxon>
        <taxon>Pseudomonadota</taxon>
        <taxon>Gammaproteobacteria</taxon>
        <taxon>Lysobacterales</taxon>
        <taxon>Rhodanobacteraceae</taxon>
        <taxon>Dyella</taxon>
    </lineage>
</organism>
<name>A0ABS2K0A7_9GAMM</name>
<keyword evidence="3" id="KW-1185">Reference proteome</keyword>
<comment type="caution">
    <text evidence="2">The sequence shown here is derived from an EMBL/GenBank/DDBJ whole genome shotgun (WGS) entry which is preliminary data.</text>
</comment>
<proteinExistence type="predicted"/>
<feature type="transmembrane region" description="Helical" evidence="1">
    <location>
        <begin position="20"/>
        <end position="38"/>
    </location>
</feature>
<evidence type="ECO:0008006" key="4">
    <source>
        <dbReference type="Google" id="ProtNLM"/>
    </source>
</evidence>
<keyword evidence="1" id="KW-0812">Transmembrane</keyword>
<evidence type="ECO:0000256" key="1">
    <source>
        <dbReference type="SAM" id="Phobius"/>
    </source>
</evidence>
<dbReference type="RefSeq" id="WP_204680204.1">
    <property type="nucleotide sequence ID" value="NZ_BSNR01000003.1"/>
</dbReference>
<accession>A0ABS2K0A7</accession>
<keyword evidence="1" id="KW-0472">Membrane</keyword>
<reference evidence="2" key="1">
    <citation type="submission" date="2020-10" db="EMBL/GenBank/DDBJ databases">
        <title>Phylogeny of dyella-like bacteria.</title>
        <authorList>
            <person name="Fu J."/>
        </authorList>
    </citation>
    <scope>NUCLEOTIDE SEQUENCE</scope>
    <source>
        <strain evidence="2">DHOC52</strain>
    </source>
</reference>
<evidence type="ECO:0000313" key="2">
    <source>
        <dbReference type="EMBL" id="MBM7124682.1"/>
    </source>
</evidence>
<keyword evidence="1" id="KW-1133">Transmembrane helix</keyword>
<sequence length="150" mass="16883">MDWFDGFLEFYASERRKFVFTWALASAVLLLFWIIHVLPFSYGSVASKGTVVAHHCASKGFRYTYSYEVDGQTYTADTQWGGWDGNGSCQSLMPGVVIPITYRADDPARSITGTVQSWGKMLVYFLIAIAVLCFVIVPVPLYIKELRSNN</sequence>
<feature type="transmembrane region" description="Helical" evidence="1">
    <location>
        <begin position="122"/>
        <end position="143"/>
    </location>
</feature>
<dbReference type="EMBL" id="JADIKE010000028">
    <property type="protein sequence ID" value="MBM7124682.1"/>
    <property type="molecule type" value="Genomic_DNA"/>
</dbReference>
<evidence type="ECO:0000313" key="3">
    <source>
        <dbReference type="Proteomes" id="UP001430149"/>
    </source>
</evidence>
<protein>
    <recommendedName>
        <fullName evidence="4">DUF3592 domain-containing protein</fullName>
    </recommendedName>
</protein>
<dbReference type="Proteomes" id="UP001430149">
    <property type="component" value="Unassembled WGS sequence"/>
</dbReference>
<gene>
    <name evidence="2" type="ORF">ISP19_04760</name>
</gene>